<dbReference type="NCBIfam" id="TIGR00004">
    <property type="entry name" value="Rid family detoxifying hydrolase"/>
    <property type="match status" value="1"/>
</dbReference>
<evidence type="ECO:0000256" key="1">
    <source>
        <dbReference type="ARBA" id="ARBA00010552"/>
    </source>
</evidence>
<sequence length="126" mass="13868">MEEIKTNLAPDAIGPYSQAIVEGNFIFCSGQIPINPETGLIIDGSIKEQTEQIIKNIKAVLNEAGVDLASVVKTDVYLSDMENFVLMNEVYAKNFSSQPYPARATVEVSRLPKDVLIELSCIAYKK</sequence>
<dbReference type="Proteomes" id="UP000231602">
    <property type="component" value="Unassembled WGS sequence"/>
</dbReference>
<dbReference type="PANTHER" id="PTHR11803">
    <property type="entry name" value="2-IMINOBUTANOATE/2-IMINOPROPANOATE DEAMINASE RIDA"/>
    <property type="match status" value="1"/>
</dbReference>
<dbReference type="GO" id="GO:0019239">
    <property type="term" value="F:deaminase activity"/>
    <property type="evidence" value="ECO:0007669"/>
    <property type="project" value="TreeGrafter"/>
</dbReference>
<dbReference type="InterPro" id="IPR035959">
    <property type="entry name" value="RutC-like_sf"/>
</dbReference>
<proteinExistence type="inferred from homology"/>
<organism evidence="2 3">
    <name type="scientific">Candidatus Wolfebacteria bacterium CG10_big_fil_rev_8_21_14_0_10_31_9</name>
    <dbReference type="NCBI Taxonomy" id="1975070"/>
    <lineage>
        <taxon>Bacteria</taxon>
        <taxon>Candidatus Wolfeibacteriota</taxon>
    </lineage>
</organism>
<dbReference type="InterPro" id="IPR006056">
    <property type="entry name" value="RidA"/>
</dbReference>
<dbReference type="InterPro" id="IPR006175">
    <property type="entry name" value="YjgF/YER057c/UK114"/>
</dbReference>
<dbReference type="PANTHER" id="PTHR11803:SF58">
    <property type="entry name" value="PROTEIN HMF1-RELATED"/>
    <property type="match status" value="1"/>
</dbReference>
<evidence type="ECO:0000313" key="3">
    <source>
        <dbReference type="Proteomes" id="UP000231602"/>
    </source>
</evidence>
<dbReference type="Gene3D" id="3.30.1330.40">
    <property type="entry name" value="RutC-like"/>
    <property type="match status" value="1"/>
</dbReference>
<dbReference type="GO" id="GO:0005829">
    <property type="term" value="C:cytosol"/>
    <property type="evidence" value="ECO:0007669"/>
    <property type="project" value="TreeGrafter"/>
</dbReference>
<dbReference type="EMBL" id="PCXV01000027">
    <property type="protein sequence ID" value="PIR44098.1"/>
    <property type="molecule type" value="Genomic_DNA"/>
</dbReference>
<dbReference type="Pfam" id="PF01042">
    <property type="entry name" value="Ribonuc_L-PSP"/>
    <property type="match status" value="1"/>
</dbReference>
<dbReference type="SUPFAM" id="SSF55298">
    <property type="entry name" value="YjgF-like"/>
    <property type="match status" value="1"/>
</dbReference>
<comment type="caution">
    <text evidence="2">The sequence shown here is derived from an EMBL/GenBank/DDBJ whole genome shotgun (WGS) entry which is preliminary data.</text>
</comment>
<protein>
    <submittedName>
        <fullName evidence="2">Reactive intermediate/imine deaminase</fullName>
    </submittedName>
</protein>
<gene>
    <name evidence="2" type="ORF">COV23_01675</name>
</gene>
<dbReference type="FunFam" id="3.30.1330.40:FF:000001">
    <property type="entry name" value="L-PSP family endoribonuclease"/>
    <property type="match status" value="1"/>
</dbReference>
<dbReference type="AlphaFoldDB" id="A0A2H0RC68"/>
<evidence type="ECO:0000313" key="2">
    <source>
        <dbReference type="EMBL" id="PIR44098.1"/>
    </source>
</evidence>
<accession>A0A2H0RC68</accession>
<name>A0A2H0RC68_9BACT</name>
<dbReference type="CDD" id="cd00448">
    <property type="entry name" value="YjgF_YER057c_UK114_family"/>
    <property type="match status" value="1"/>
</dbReference>
<reference evidence="2 3" key="1">
    <citation type="submission" date="2017-09" db="EMBL/GenBank/DDBJ databases">
        <title>Depth-based differentiation of microbial function through sediment-hosted aquifers and enrichment of novel symbionts in the deep terrestrial subsurface.</title>
        <authorList>
            <person name="Probst A.J."/>
            <person name="Ladd B."/>
            <person name="Jarett J.K."/>
            <person name="Geller-Mcgrath D.E."/>
            <person name="Sieber C.M."/>
            <person name="Emerson J.B."/>
            <person name="Anantharaman K."/>
            <person name="Thomas B.C."/>
            <person name="Malmstrom R."/>
            <person name="Stieglmeier M."/>
            <person name="Klingl A."/>
            <person name="Woyke T."/>
            <person name="Ryan C.M."/>
            <person name="Banfield J.F."/>
        </authorList>
    </citation>
    <scope>NUCLEOTIDE SEQUENCE [LARGE SCALE GENOMIC DNA]</scope>
    <source>
        <strain evidence="2">CG10_big_fil_rev_8_21_14_0_10_31_9</strain>
    </source>
</reference>
<comment type="similarity">
    <text evidence="1">Belongs to the RutC family.</text>
</comment>